<accession>A0A518HRG4</accession>
<keyword evidence="2" id="KW-1185">Reference proteome</keyword>
<dbReference type="EMBL" id="CP037423">
    <property type="protein sequence ID" value="QDV43414.1"/>
    <property type="molecule type" value="Genomic_DNA"/>
</dbReference>
<gene>
    <name evidence="1" type="ORF">Enr13x_32700</name>
</gene>
<sequence>MNELVKRDAIAVAKTEIQSRQSKGQTKRTLATKFGLKPNEAGRVIRTAVRELYDCDNRDPIYWLLQDCGDSTPLQRRFARWKQKKLMQDPAIAHRVELLCSSRA</sequence>
<protein>
    <submittedName>
        <fullName evidence="1">Uncharacterized protein</fullName>
    </submittedName>
</protein>
<evidence type="ECO:0000313" key="2">
    <source>
        <dbReference type="Proteomes" id="UP000319004"/>
    </source>
</evidence>
<dbReference type="Proteomes" id="UP000319004">
    <property type="component" value="Chromosome"/>
</dbReference>
<evidence type="ECO:0000313" key="1">
    <source>
        <dbReference type="EMBL" id="QDV43414.1"/>
    </source>
</evidence>
<dbReference type="KEGG" id="snep:Enr13x_32700"/>
<dbReference type="OrthoDB" id="9930137at2"/>
<dbReference type="AlphaFoldDB" id="A0A518HRG4"/>
<organism evidence="1 2">
    <name type="scientific">Stieleria neptunia</name>
    <dbReference type="NCBI Taxonomy" id="2527979"/>
    <lineage>
        <taxon>Bacteria</taxon>
        <taxon>Pseudomonadati</taxon>
        <taxon>Planctomycetota</taxon>
        <taxon>Planctomycetia</taxon>
        <taxon>Pirellulales</taxon>
        <taxon>Pirellulaceae</taxon>
        <taxon>Stieleria</taxon>
    </lineage>
</organism>
<proteinExistence type="predicted"/>
<reference evidence="1 2" key="1">
    <citation type="submission" date="2019-03" db="EMBL/GenBank/DDBJ databases">
        <title>Deep-cultivation of Planctomycetes and their phenomic and genomic characterization uncovers novel biology.</title>
        <authorList>
            <person name="Wiegand S."/>
            <person name="Jogler M."/>
            <person name="Boedeker C."/>
            <person name="Pinto D."/>
            <person name="Vollmers J."/>
            <person name="Rivas-Marin E."/>
            <person name="Kohn T."/>
            <person name="Peeters S.H."/>
            <person name="Heuer A."/>
            <person name="Rast P."/>
            <person name="Oberbeckmann S."/>
            <person name="Bunk B."/>
            <person name="Jeske O."/>
            <person name="Meyerdierks A."/>
            <person name="Storesund J.E."/>
            <person name="Kallscheuer N."/>
            <person name="Luecker S."/>
            <person name="Lage O.M."/>
            <person name="Pohl T."/>
            <person name="Merkel B.J."/>
            <person name="Hornburger P."/>
            <person name="Mueller R.-W."/>
            <person name="Bruemmer F."/>
            <person name="Labrenz M."/>
            <person name="Spormann A.M."/>
            <person name="Op den Camp H."/>
            <person name="Overmann J."/>
            <person name="Amann R."/>
            <person name="Jetten M.S.M."/>
            <person name="Mascher T."/>
            <person name="Medema M.H."/>
            <person name="Devos D.P."/>
            <person name="Kaster A.-K."/>
            <person name="Ovreas L."/>
            <person name="Rohde M."/>
            <person name="Galperin M.Y."/>
            <person name="Jogler C."/>
        </authorList>
    </citation>
    <scope>NUCLEOTIDE SEQUENCE [LARGE SCALE GENOMIC DNA]</scope>
    <source>
        <strain evidence="1 2">Enr13</strain>
    </source>
</reference>
<dbReference type="RefSeq" id="WP_145387556.1">
    <property type="nucleotide sequence ID" value="NZ_CP037423.1"/>
</dbReference>
<name>A0A518HRG4_9BACT</name>